<accession>A0AAQ3L8H3</accession>
<dbReference type="Proteomes" id="UP001327560">
    <property type="component" value="Chromosome 9"/>
</dbReference>
<evidence type="ECO:0000313" key="2">
    <source>
        <dbReference type="Proteomes" id="UP001327560"/>
    </source>
</evidence>
<dbReference type="EMBL" id="CP136898">
    <property type="protein sequence ID" value="WOL20693.1"/>
    <property type="molecule type" value="Genomic_DNA"/>
</dbReference>
<keyword evidence="2" id="KW-1185">Reference proteome</keyword>
<sequence length="172" mass="19539">MDRKEDNNAIITEPLKKSKKRSTLRIMRAAIAALSLRSSKKKKRNNPSTVADATALKSLVDGMRPLHVQLDENQRQLSLLLPPPSPAWQESFHEVPSSPASSWSWDDEMSSYTSAEDLWVLDAEEDYVIDGRAEEDLRALDAEEDHAIDARAEEFIARFYEKLRLEMEAALI</sequence>
<dbReference type="PANTHER" id="PTHR36378">
    <property type="entry name" value="COTTON FIBER PROTEIN"/>
    <property type="match status" value="1"/>
</dbReference>
<dbReference type="PANTHER" id="PTHR36378:SF1">
    <property type="entry name" value="COTTON FIBER PROTEIN"/>
    <property type="match status" value="1"/>
</dbReference>
<reference evidence="1 2" key="1">
    <citation type="submission" date="2023-10" db="EMBL/GenBank/DDBJ databases">
        <title>Chromosome-scale genome assembly provides insights into flower coloration mechanisms of Canna indica.</title>
        <authorList>
            <person name="Li C."/>
        </authorList>
    </citation>
    <scope>NUCLEOTIDE SEQUENCE [LARGE SCALE GENOMIC DNA]</scope>
    <source>
        <tissue evidence="1">Flower</tissue>
    </source>
</reference>
<proteinExistence type="predicted"/>
<dbReference type="Pfam" id="PF05553">
    <property type="entry name" value="DUF761"/>
    <property type="match status" value="1"/>
</dbReference>
<name>A0AAQ3L8H3_9LILI</name>
<dbReference type="InterPro" id="IPR008480">
    <property type="entry name" value="DUF761_pln"/>
</dbReference>
<evidence type="ECO:0000313" key="1">
    <source>
        <dbReference type="EMBL" id="WOL20693.1"/>
    </source>
</evidence>
<dbReference type="AlphaFoldDB" id="A0AAQ3L8H3"/>
<protein>
    <submittedName>
        <fullName evidence="1">Uncharacterized protein</fullName>
    </submittedName>
</protein>
<organism evidence="1 2">
    <name type="scientific">Canna indica</name>
    <name type="common">Indian-shot</name>
    <dbReference type="NCBI Taxonomy" id="4628"/>
    <lineage>
        <taxon>Eukaryota</taxon>
        <taxon>Viridiplantae</taxon>
        <taxon>Streptophyta</taxon>
        <taxon>Embryophyta</taxon>
        <taxon>Tracheophyta</taxon>
        <taxon>Spermatophyta</taxon>
        <taxon>Magnoliopsida</taxon>
        <taxon>Liliopsida</taxon>
        <taxon>Zingiberales</taxon>
        <taxon>Cannaceae</taxon>
        <taxon>Canna</taxon>
    </lineage>
</organism>
<gene>
    <name evidence="1" type="ORF">Cni_G29499</name>
</gene>